<evidence type="ECO:0000313" key="2">
    <source>
        <dbReference type="EMBL" id="KAJ1106437.1"/>
    </source>
</evidence>
<evidence type="ECO:0000313" key="3">
    <source>
        <dbReference type="Proteomes" id="UP001066276"/>
    </source>
</evidence>
<dbReference type="EMBL" id="JANPWB010000013">
    <property type="protein sequence ID" value="KAJ1106437.1"/>
    <property type="molecule type" value="Genomic_DNA"/>
</dbReference>
<feature type="region of interest" description="Disordered" evidence="1">
    <location>
        <begin position="1"/>
        <end position="67"/>
    </location>
</feature>
<protein>
    <submittedName>
        <fullName evidence="2">Uncharacterized protein</fullName>
    </submittedName>
</protein>
<feature type="compositionally biased region" description="Basic residues" evidence="1">
    <location>
        <begin position="137"/>
        <end position="147"/>
    </location>
</feature>
<comment type="caution">
    <text evidence="2">The sequence shown here is derived from an EMBL/GenBank/DDBJ whole genome shotgun (WGS) entry which is preliminary data.</text>
</comment>
<organism evidence="2 3">
    <name type="scientific">Pleurodeles waltl</name>
    <name type="common">Iberian ribbed newt</name>
    <dbReference type="NCBI Taxonomy" id="8319"/>
    <lineage>
        <taxon>Eukaryota</taxon>
        <taxon>Metazoa</taxon>
        <taxon>Chordata</taxon>
        <taxon>Craniata</taxon>
        <taxon>Vertebrata</taxon>
        <taxon>Euteleostomi</taxon>
        <taxon>Amphibia</taxon>
        <taxon>Batrachia</taxon>
        <taxon>Caudata</taxon>
        <taxon>Salamandroidea</taxon>
        <taxon>Salamandridae</taxon>
        <taxon>Pleurodelinae</taxon>
        <taxon>Pleurodeles</taxon>
    </lineage>
</organism>
<proteinExistence type="predicted"/>
<dbReference type="AlphaFoldDB" id="A0AAV7MS93"/>
<evidence type="ECO:0000256" key="1">
    <source>
        <dbReference type="SAM" id="MobiDB-lite"/>
    </source>
</evidence>
<accession>A0AAV7MS93</accession>
<keyword evidence="3" id="KW-1185">Reference proteome</keyword>
<sequence>MLLGPAGERSNTRRPRGPRICAPSSAPPKPRGKRSPLAGAGGRGIGRSTPPPVVVAPERAGGGAPFTAGLREARLSVAGRSVTRGRGLCSCRRPRVRAPLSPQCVRGERLYFSPGVGPPSPPTLRMCSNIARGAPVRPRRRHPRPTTRRLTELSS</sequence>
<reference evidence="2" key="1">
    <citation type="journal article" date="2022" name="bioRxiv">
        <title>Sequencing and chromosome-scale assembly of the giantPleurodeles waltlgenome.</title>
        <authorList>
            <person name="Brown T."/>
            <person name="Elewa A."/>
            <person name="Iarovenko S."/>
            <person name="Subramanian E."/>
            <person name="Araus A.J."/>
            <person name="Petzold A."/>
            <person name="Susuki M."/>
            <person name="Suzuki K.-i.T."/>
            <person name="Hayashi T."/>
            <person name="Toyoda A."/>
            <person name="Oliveira C."/>
            <person name="Osipova E."/>
            <person name="Leigh N.D."/>
            <person name="Simon A."/>
            <person name="Yun M.H."/>
        </authorList>
    </citation>
    <scope>NUCLEOTIDE SEQUENCE</scope>
    <source>
        <strain evidence="2">20211129_DDA</strain>
        <tissue evidence="2">Liver</tissue>
    </source>
</reference>
<feature type="region of interest" description="Disordered" evidence="1">
    <location>
        <begin position="131"/>
        <end position="155"/>
    </location>
</feature>
<gene>
    <name evidence="2" type="ORF">NDU88_003838</name>
</gene>
<dbReference type="Proteomes" id="UP001066276">
    <property type="component" value="Chromosome 9"/>
</dbReference>
<name>A0AAV7MS93_PLEWA</name>